<dbReference type="OrthoDB" id="6284779at2759"/>
<evidence type="ECO:0000256" key="1">
    <source>
        <dbReference type="SAM" id="MobiDB-lite"/>
    </source>
</evidence>
<name>A0A0R3ST05_HYMDI</name>
<reference evidence="4" key="1">
    <citation type="submission" date="2017-02" db="UniProtKB">
        <authorList>
            <consortium name="WormBaseParasite"/>
        </authorList>
    </citation>
    <scope>IDENTIFICATION</scope>
</reference>
<dbReference type="Proteomes" id="UP000274504">
    <property type="component" value="Unassembled WGS sequence"/>
</dbReference>
<organism evidence="4">
    <name type="scientific">Hymenolepis diminuta</name>
    <name type="common">Rat tapeworm</name>
    <dbReference type="NCBI Taxonomy" id="6216"/>
    <lineage>
        <taxon>Eukaryota</taxon>
        <taxon>Metazoa</taxon>
        <taxon>Spiralia</taxon>
        <taxon>Lophotrochozoa</taxon>
        <taxon>Platyhelminthes</taxon>
        <taxon>Cestoda</taxon>
        <taxon>Eucestoda</taxon>
        <taxon>Cyclophyllidea</taxon>
        <taxon>Hymenolepididae</taxon>
        <taxon>Hymenolepis</taxon>
    </lineage>
</organism>
<dbReference type="EMBL" id="UYSG01011084">
    <property type="protein sequence ID" value="VDL60794.1"/>
    <property type="molecule type" value="Genomic_DNA"/>
</dbReference>
<reference evidence="2 3" key="2">
    <citation type="submission" date="2018-11" db="EMBL/GenBank/DDBJ databases">
        <authorList>
            <consortium name="Pathogen Informatics"/>
        </authorList>
    </citation>
    <scope>NUCLEOTIDE SEQUENCE [LARGE SCALE GENOMIC DNA]</scope>
</reference>
<evidence type="ECO:0000313" key="3">
    <source>
        <dbReference type="Proteomes" id="UP000274504"/>
    </source>
</evidence>
<accession>A0A0R3ST05</accession>
<feature type="region of interest" description="Disordered" evidence="1">
    <location>
        <begin position="81"/>
        <end position="101"/>
    </location>
</feature>
<evidence type="ECO:0000313" key="4">
    <source>
        <dbReference type="WBParaSite" id="HDID_0000847801-mRNA-1"/>
    </source>
</evidence>
<gene>
    <name evidence="2" type="ORF">HDID_LOCUS8476</name>
</gene>
<proteinExistence type="predicted"/>
<protein>
    <submittedName>
        <fullName evidence="4">Sm domain-containing protein</fullName>
    </submittedName>
</protein>
<dbReference type="AlphaFoldDB" id="A0A0R3ST05"/>
<evidence type="ECO:0000313" key="2">
    <source>
        <dbReference type="EMBL" id="VDL60794.1"/>
    </source>
</evidence>
<dbReference type="WBParaSite" id="HDID_0000847801-mRNA-1">
    <property type="protein sequence ID" value="HDID_0000847801-mRNA-1"/>
    <property type="gene ID" value="HDID_0000847801"/>
</dbReference>
<sequence>MAPRNVITTSMIEESTLAPISPSSPQVTDAYGDDVQLYGSMRYEAKFLEKMIIKGCYVTDRNINLVSLDWIDDLNPIQFPDENETSRTSILEHSKAPMTHF</sequence>